<dbReference type="GO" id="GO:0005886">
    <property type="term" value="C:plasma membrane"/>
    <property type="evidence" value="ECO:0007669"/>
    <property type="project" value="TreeGrafter"/>
</dbReference>
<dbReference type="CDD" id="cd01949">
    <property type="entry name" value="GGDEF"/>
    <property type="match status" value="1"/>
</dbReference>
<dbReference type="OrthoDB" id="9759607at2"/>
<evidence type="ECO:0000259" key="2">
    <source>
        <dbReference type="PROSITE" id="PS50110"/>
    </source>
</evidence>
<dbReference type="PANTHER" id="PTHR45138">
    <property type="entry name" value="REGULATORY COMPONENTS OF SENSORY TRANSDUCTION SYSTEM"/>
    <property type="match status" value="1"/>
</dbReference>
<dbReference type="InterPro" id="IPR050469">
    <property type="entry name" value="Diguanylate_Cyclase"/>
</dbReference>
<dbReference type="SMART" id="SM00448">
    <property type="entry name" value="REC"/>
    <property type="match status" value="2"/>
</dbReference>
<dbReference type="PROSITE" id="PS50110">
    <property type="entry name" value="RESPONSE_REGULATORY"/>
    <property type="match status" value="2"/>
</dbReference>
<keyword evidence="1" id="KW-0597">Phosphoprotein</keyword>
<dbReference type="RefSeq" id="WP_101645675.1">
    <property type="nucleotide sequence ID" value="NZ_PGUY01000086.1"/>
</dbReference>
<dbReference type="CDD" id="cd00156">
    <property type="entry name" value="REC"/>
    <property type="match status" value="1"/>
</dbReference>
<dbReference type="GO" id="GO:0000160">
    <property type="term" value="P:phosphorelay signal transduction system"/>
    <property type="evidence" value="ECO:0007669"/>
    <property type="project" value="InterPro"/>
</dbReference>
<dbReference type="PANTHER" id="PTHR45138:SF9">
    <property type="entry name" value="DIGUANYLATE CYCLASE DGCM-RELATED"/>
    <property type="match status" value="1"/>
</dbReference>
<name>A0A2N5LZW2_9BACI</name>
<dbReference type="AlphaFoldDB" id="A0A2N5LZW2"/>
<dbReference type="Pfam" id="PF00990">
    <property type="entry name" value="GGDEF"/>
    <property type="match status" value="1"/>
</dbReference>
<protein>
    <submittedName>
        <fullName evidence="4">Diguanylate cyclase</fullName>
    </submittedName>
</protein>
<keyword evidence="5" id="KW-1185">Reference proteome</keyword>
<feature type="modified residue" description="4-aspartylphosphate" evidence="1">
    <location>
        <position position="467"/>
    </location>
</feature>
<dbReference type="Proteomes" id="UP000234748">
    <property type="component" value="Unassembled WGS sequence"/>
</dbReference>
<dbReference type="Pfam" id="PF00072">
    <property type="entry name" value="Response_reg"/>
    <property type="match status" value="2"/>
</dbReference>
<dbReference type="Gene3D" id="3.30.70.270">
    <property type="match status" value="1"/>
</dbReference>
<dbReference type="GO" id="GO:1902201">
    <property type="term" value="P:negative regulation of bacterial-type flagellum-dependent cell motility"/>
    <property type="evidence" value="ECO:0007669"/>
    <property type="project" value="TreeGrafter"/>
</dbReference>
<dbReference type="CDD" id="cd17574">
    <property type="entry name" value="REC_OmpR"/>
    <property type="match status" value="1"/>
</dbReference>
<gene>
    <name evidence="4" type="ORF">CUU66_22705</name>
</gene>
<evidence type="ECO:0000313" key="4">
    <source>
        <dbReference type="EMBL" id="PLT27667.1"/>
    </source>
</evidence>
<dbReference type="InterPro" id="IPR000160">
    <property type="entry name" value="GGDEF_dom"/>
</dbReference>
<organism evidence="4 5">
    <name type="scientific">Peribacillus deserti</name>
    <dbReference type="NCBI Taxonomy" id="673318"/>
    <lineage>
        <taxon>Bacteria</taxon>
        <taxon>Bacillati</taxon>
        <taxon>Bacillota</taxon>
        <taxon>Bacilli</taxon>
        <taxon>Bacillales</taxon>
        <taxon>Bacillaceae</taxon>
        <taxon>Peribacillus</taxon>
    </lineage>
</organism>
<dbReference type="PROSITE" id="PS50887">
    <property type="entry name" value="GGDEF"/>
    <property type="match status" value="1"/>
</dbReference>
<proteinExistence type="predicted"/>
<dbReference type="InterPro" id="IPR029787">
    <property type="entry name" value="Nucleotide_cyclase"/>
</dbReference>
<dbReference type="NCBIfam" id="TIGR00254">
    <property type="entry name" value="GGDEF"/>
    <property type="match status" value="1"/>
</dbReference>
<comment type="caution">
    <text evidence="4">The sequence shown here is derived from an EMBL/GenBank/DDBJ whole genome shotgun (WGS) entry which is preliminary data.</text>
</comment>
<dbReference type="SMART" id="SM00267">
    <property type="entry name" value="GGDEF"/>
    <property type="match status" value="1"/>
</dbReference>
<dbReference type="InterPro" id="IPR011006">
    <property type="entry name" value="CheY-like_superfamily"/>
</dbReference>
<sequence>MNLEKYKTILFGNIKTQLTKWLESEEPDTVPAEDLLRFLHSIKGTAGTLQLDGLASLAEEMMLAAEERTLPWNKKELSDFLYTLIGLSYEYEHFNALEIKTEKNRDENLPLIYIIEDDISMLMLLKDTLESHGYMVLANTDAANTAARFLEANPDCIILNVNLPGKTGFQVLDEIKEHIAFQFVPIIMLSSENNKEARIAAFNGGVDDFIAKPIELDEFIAKIDRHIKRKKLVDQFVLIDELTQVYNRRYLNNVLTQFVSDFHRTQSPFTVAMIDLDHFKEVNDSYGHLTGDRVLIEFAHFIRSNIRGSDVICRYGGEEFIILFPNTNEKGAMLKLERLLEIFRNMVFQYEDNSFSLTFSAGLYSVTHSGILPEAIIQAADEALYHAKSTGRARVESARPAQVEIPKEKMLVSIIDDDAIIRTILVKLLENTVFNQFSLDIKPFEDGLSFLNSDRLKEKGRHFLILDGIMPIMDGLEVLQKVRKSEVRGPLTVLMLTGRKSEKDISTALKLGADDYVTKPFSITELQARIERLIKRMEK</sequence>
<feature type="domain" description="Response regulatory" evidence="2">
    <location>
        <begin position="111"/>
        <end position="227"/>
    </location>
</feature>
<dbReference type="InterPro" id="IPR036641">
    <property type="entry name" value="HPT_dom_sf"/>
</dbReference>
<dbReference type="InterPro" id="IPR001789">
    <property type="entry name" value="Sig_transdc_resp-reg_receiver"/>
</dbReference>
<dbReference type="Gene3D" id="1.20.120.160">
    <property type="entry name" value="HPT domain"/>
    <property type="match status" value="1"/>
</dbReference>
<feature type="domain" description="GGDEF" evidence="3">
    <location>
        <begin position="267"/>
        <end position="400"/>
    </location>
</feature>
<dbReference type="SUPFAM" id="SSF55073">
    <property type="entry name" value="Nucleotide cyclase"/>
    <property type="match status" value="1"/>
</dbReference>
<dbReference type="Gene3D" id="3.40.50.2300">
    <property type="match status" value="2"/>
</dbReference>
<reference evidence="4 5" key="1">
    <citation type="submission" date="2017-11" db="EMBL/GenBank/DDBJ databases">
        <title>Comparitive Functional Genomics of Dry Heat Resistant strains isolated from the Viking Spacecraft.</title>
        <authorList>
            <person name="Seuylemezian A."/>
            <person name="Cooper K."/>
            <person name="Vaishampayan P."/>
        </authorList>
    </citation>
    <scope>NUCLEOTIDE SEQUENCE [LARGE SCALE GENOMIC DNA]</scope>
    <source>
        <strain evidence="4 5">V1-29</strain>
    </source>
</reference>
<dbReference type="InterPro" id="IPR043128">
    <property type="entry name" value="Rev_trsase/Diguanyl_cyclase"/>
</dbReference>
<dbReference type="SUPFAM" id="SSF47226">
    <property type="entry name" value="Histidine-containing phosphotransfer domain, HPT domain"/>
    <property type="match status" value="1"/>
</dbReference>
<evidence type="ECO:0000259" key="3">
    <source>
        <dbReference type="PROSITE" id="PS50887"/>
    </source>
</evidence>
<dbReference type="GO" id="GO:0052621">
    <property type="term" value="F:diguanylate cyclase activity"/>
    <property type="evidence" value="ECO:0007669"/>
    <property type="project" value="TreeGrafter"/>
</dbReference>
<dbReference type="GO" id="GO:0043709">
    <property type="term" value="P:cell adhesion involved in single-species biofilm formation"/>
    <property type="evidence" value="ECO:0007669"/>
    <property type="project" value="TreeGrafter"/>
</dbReference>
<evidence type="ECO:0000313" key="5">
    <source>
        <dbReference type="Proteomes" id="UP000234748"/>
    </source>
</evidence>
<dbReference type="Pfam" id="PF01627">
    <property type="entry name" value="Hpt"/>
    <property type="match status" value="1"/>
</dbReference>
<comment type="caution">
    <text evidence="1">Lacks conserved residue(s) required for the propagation of feature annotation.</text>
</comment>
<accession>A0A2N5LZW2</accession>
<evidence type="ECO:0000256" key="1">
    <source>
        <dbReference type="PROSITE-ProRule" id="PRU00169"/>
    </source>
</evidence>
<dbReference type="EMBL" id="PGUY01000086">
    <property type="protein sequence ID" value="PLT27667.1"/>
    <property type="molecule type" value="Genomic_DNA"/>
</dbReference>
<feature type="domain" description="Response regulatory" evidence="2">
    <location>
        <begin position="411"/>
        <end position="534"/>
    </location>
</feature>
<dbReference type="SUPFAM" id="SSF52172">
    <property type="entry name" value="CheY-like"/>
    <property type="match status" value="2"/>
</dbReference>
<dbReference type="FunFam" id="3.30.70.270:FF:000001">
    <property type="entry name" value="Diguanylate cyclase domain protein"/>
    <property type="match status" value="1"/>
</dbReference>
<dbReference type="InterPro" id="IPR008207">
    <property type="entry name" value="Sig_transdc_His_kin_Hpt_dom"/>
</dbReference>